<protein>
    <submittedName>
        <fullName evidence="1">Uncharacterized protein</fullName>
    </submittedName>
</protein>
<proteinExistence type="predicted"/>
<evidence type="ECO:0000313" key="1">
    <source>
        <dbReference type="EMBL" id="KAI0065056.1"/>
    </source>
</evidence>
<organism evidence="1 2">
    <name type="scientific">Artomyces pyxidatus</name>
    <dbReference type="NCBI Taxonomy" id="48021"/>
    <lineage>
        <taxon>Eukaryota</taxon>
        <taxon>Fungi</taxon>
        <taxon>Dikarya</taxon>
        <taxon>Basidiomycota</taxon>
        <taxon>Agaricomycotina</taxon>
        <taxon>Agaricomycetes</taxon>
        <taxon>Russulales</taxon>
        <taxon>Auriscalpiaceae</taxon>
        <taxon>Artomyces</taxon>
    </lineage>
</organism>
<comment type="caution">
    <text evidence="1">The sequence shown here is derived from an EMBL/GenBank/DDBJ whole genome shotgun (WGS) entry which is preliminary data.</text>
</comment>
<keyword evidence="2" id="KW-1185">Reference proteome</keyword>
<sequence>MRPFPVGTAEPQPLVDAVGYVINTRYANLAASMVVIYDHIVTFDQEVEYVWKEPCSKGKFLFLTFRYYGLLATIFNDYVLFSQNMTHSSRVYYQQHRVNLECFAPQYSCYFWMSWQGWTGVFVSGALAQIILLLRIRALYMNDRTITVILIIGILVTMASAASIIGTALRANPVELLIVPPQIFCGIRSIPKYLPTFFIPLAMFDALLAGLAIYKWLKDVGVSIQSSKIVPELFVIIVRDSTVYFIMVTLLYCTNAVIWIVKPHMFELPVGFMLALTCVMGNRLILNIRARHQQYAPRQSGLDAALSRFDLAEQIRTARGVPAEIV</sequence>
<reference evidence="1" key="1">
    <citation type="submission" date="2021-03" db="EMBL/GenBank/DDBJ databases">
        <authorList>
            <consortium name="DOE Joint Genome Institute"/>
            <person name="Ahrendt S."/>
            <person name="Looney B.P."/>
            <person name="Miyauchi S."/>
            <person name="Morin E."/>
            <person name="Drula E."/>
            <person name="Courty P.E."/>
            <person name="Chicoki N."/>
            <person name="Fauchery L."/>
            <person name="Kohler A."/>
            <person name="Kuo A."/>
            <person name="Labutti K."/>
            <person name="Pangilinan J."/>
            <person name="Lipzen A."/>
            <person name="Riley R."/>
            <person name="Andreopoulos W."/>
            <person name="He G."/>
            <person name="Johnson J."/>
            <person name="Barry K.W."/>
            <person name="Grigoriev I.V."/>
            <person name="Nagy L."/>
            <person name="Hibbett D."/>
            <person name="Henrissat B."/>
            <person name="Matheny P.B."/>
            <person name="Labbe J."/>
            <person name="Martin F."/>
        </authorList>
    </citation>
    <scope>NUCLEOTIDE SEQUENCE</scope>
    <source>
        <strain evidence="1">HHB10654</strain>
    </source>
</reference>
<gene>
    <name evidence="1" type="ORF">BV25DRAFT_1913699</name>
</gene>
<dbReference type="EMBL" id="MU277196">
    <property type="protein sequence ID" value="KAI0065056.1"/>
    <property type="molecule type" value="Genomic_DNA"/>
</dbReference>
<accession>A0ACB8TA52</accession>
<reference evidence="1" key="2">
    <citation type="journal article" date="2022" name="New Phytol.">
        <title>Evolutionary transition to the ectomycorrhizal habit in the genomes of a hyperdiverse lineage of mushroom-forming fungi.</title>
        <authorList>
            <person name="Looney B."/>
            <person name="Miyauchi S."/>
            <person name="Morin E."/>
            <person name="Drula E."/>
            <person name="Courty P.E."/>
            <person name="Kohler A."/>
            <person name="Kuo A."/>
            <person name="LaButti K."/>
            <person name="Pangilinan J."/>
            <person name="Lipzen A."/>
            <person name="Riley R."/>
            <person name="Andreopoulos W."/>
            <person name="He G."/>
            <person name="Johnson J."/>
            <person name="Nolan M."/>
            <person name="Tritt A."/>
            <person name="Barry K.W."/>
            <person name="Grigoriev I.V."/>
            <person name="Nagy L.G."/>
            <person name="Hibbett D."/>
            <person name="Henrissat B."/>
            <person name="Matheny P.B."/>
            <person name="Labbe J."/>
            <person name="Martin F.M."/>
        </authorList>
    </citation>
    <scope>NUCLEOTIDE SEQUENCE</scope>
    <source>
        <strain evidence="1">HHB10654</strain>
    </source>
</reference>
<dbReference type="Proteomes" id="UP000814140">
    <property type="component" value="Unassembled WGS sequence"/>
</dbReference>
<name>A0ACB8TA52_9AGAM</name>
<evidence type="ECO:0000313" key="2">
    <source>
        <dbReference type="Proteomes" id="UP000814140"/>
    </source>
</evidence>